<sequence>MLKVLKAKDMVKCRARNTHQVLVRGKNPMMAAIATAEYLMIGVVPKRRTSLLVKTKGMIAPAPPKPMMEPQTSLLTCRLVMNSGILGIQERDETP</sequence>
<organism evidence="1">
    <name type="scientific">freshwater metagenome</name>
    <dbReference type="NCBI Taxonomy" id="449393"/>
    <lineage>
        <taxon>unclassified sequences</taxon>
        <taxon>metagenomes</taxon>
        <taxon>ecological metagenomes</taxon>
    </lineage>
</organism>
<evidence type="ECO:0000313" key="1">
    <source>
        <dbReference type="EMBL" id="CAB4685329.1"/>
    </source>
</evidence>
<dbReference type="EMBL" id="CAEZXL010000067">
    <property type="protein sequence ID" value="CAB4685329.1"/>
    <property type="molecule type" value="Genomic_DNA"/>
</dbReference>
<accession>A0A6J6NG86</accession>
<name>A0A6J6NG86_9ZZZZ</name>
<protein>
    <submittedName>
        <fullName evidence="1">Unannotated protein</fullName>
    </submittedName>
</protein>
<gene>
    <name evidence="1" type="ORF">UFOPK2373_00500</name>
</gene>
<reference evidence="1" key="1">
    <citation type="submission" date="2020-05" db="EMBL/GenBank/DDBJ databases">
        <authorList>
            <person name="Chiriac C."/>
            <person name="Salcher M."/>
            <person name="Ghai R."/>
            <person name="Kavagutti S V."/>
        </authorList>
    </citation>
    <scope>NUCLEOTIDE SEQUENCE</scope>
</reference>
<dbReference type="AlphaFoldDB" id="A0A6J6NG86"/>
<proteinExistence type="predicted"/>